<name>A0A3P1WT85_9ACTN</name>
<protein>
    <submittedName>
        <fullName evidence="1">DNA alkylation repair protein</fullName>
    </submittedName>
</protein>
<sequence>MIRPVLPDVLAELESLEDPKALAINLRHGNTHSVNLTKVRGIAKQLGAQPELARALWATRQPNARLVALLVARPKQFSEEELDRWLREAATNKERDWFVSYLVAKSVHADALRKCWMDDESPDVAAAGWALATDRVVKKPEVLDLDDLLDRIEAGIQAAPERLQWAMNTCLGNIGIEHEDKRERVLEMGLRLGILRDHPTSAGCVSPYVPVWVPTMLRRRAEG</sequence>
<accession>A0A3P1WT85</accession>
<dbReference type="InterPro" id="IPR016024">
    <property type="entry name" value="ARM-type_fold"/>
</dbReference>
<dbReference type="RefSeq" id="WP_125227776.1">
    <property type="nucleotide sequence ID" value="NZ_RQYT01000012.1"/>
</dbReference>
<proteinExistence type="predicted"/>
<evidence type="ECO:0000313" key="2">
    <source>
        <dbReference type="Proteomes" id="UP000280935"/>
    </source>
</evidence>
<dbReference type="PANTHER" id="PTHR41291">
    <property type="entry name" value="DNA ALKYLATION REPAIR PROTEIN"/>
    <property type="match status" value="1"/>
</dbReference>
<dbReference type="SUPFAM" id="SSF48371">
    <property type="entry name" value="ARM repeat"/>
    <property type="match status" value="1"/>
</dbReference>
<dbReference type="AlphaFoldDB" id="A0A3P1WT85"/>
<reference evidence="1 2" key="1">
    <citation type="submission" date="2018-11" db="EMBL/GenBank/DDBJ databases">
        <title>Genomes From Bacteria Associated with the Canine Oral Cavity: a Test Case for Automated Genome-Based Taxonomic Assignment.</title>
        <authorList>
            <person name="Coil D.A."/>
            <person name="Jospin G."/>
            <person name="Darling A.E."/>
            <person name="Wallis C."/>
            <person name="Davis I.J."/>
            <person name="Harris S."/>
            <person name="Eisen J.A."/>
            <person name="Holcombe L.J."/>
            <person name="O'Flynn C."/>
        </authorList>
    </citation>
    <scope>NUCLEOTIDE SEQUENCE [LARGE SCALE GENOMIC DNA]</scope>
    <source>
        <strain evidence="1 2">OH2822_COT-296</strain>
    </source>
</reference>
<comment type="caution">
    <text evidence="1">The sequence shown here is derived from an EMBL/GenBank/DDBJ whole genome shotgun (WGS) entry which is preliminary data.</text>
</comment>
<dbReference type="PANTHER" id="PTHR41291:SF1">
    <property type="entry name" value="DNA ALKYLATION REPAIR PROTEIN"/>
    <property type="match status" value="1"/>
</dbReference>
<organism evidence="1 2">
    <name type="scientific">Arachnia propionica</name>
    <dbReference type="NCBI Taxonomy" id="1750"/>
    <lineage>
        <taxon>Bacteria</taxon>
        <taxon>Bacillati</taxon>
        <taxon>Actinomycetota</taxon>
        <taxon>Actinomycetes</taxon>
        <taxon>Propionibacteriales</taxon>
        <taxon>Propionibacteriaceae</taxon>
        <taxon>Arachnia</taxon>
    </lineage>
</organism>
<evidence type="ECO:0000313" key="1">
    <source>
        <dbReference type="EMBL" id="RRD49774.1"/>
    </source>
</evidence>
<dbReference type="InterPro" id="IPR014825">
    <property type="entry name" value="DNA_alkylation"/>
</dbReference>
<dbReference type="EMBL" id="RQYT01000012">
    <property type="protein sequence ID" value="RRD49774.1"/>
    <property type="molecule type" value="Genomic_DNA"/>
</dbReference>
<dbReference type="Proteomes" id="UP000280935">
    <property type="component" value="Unassembled WGS sequence"/>
</dbReference>
<gene>
    <name evidence="1" type="ORF">EII35_07140</name>
</gene>
<dbReference type="Pfam" id="PF08713">
    <property type="entry name" value="DNA_alkylation"/>
    <property type="match status" value="1"/>
</dbReference>
<dbReference type="OrthoDB" id="3818495at2"/>